<organism evidence="1 2">
    <name type="scientific">Prorocentrum cordatum</name>
    <dbReference type="NCBI Taxonomy" id="2364126"/>
    <lineage>
        <taxon>Eukaryota</taxon>
        <taxon>Sar</taxon>
        <taxon>Alveolata</taxon>
        <taxon>Dinophyceae</taxon>
        <taxon>Prorocentrales</taxon>
        <taxon>Prorocentraceae</taxon>
        <taxon>Prorocentrum</taxon>
    </lineage>
</organism>
<keyword evidence="2" id="KW-1185">Reference proteome</keyword>
<name>A0ABN9XQD1_9DINO</name>
<proteinExistence type="predicted"/>
<accession>A0ABN9XQD1</accession>
<protein>
    <submittedName>
        <fullName evidence="1">Uncharacterized protein</fullName>
    </submittedName>
</protein>
<comment type="caution">
    <text evidence="1">The sequence shown here is derived from an EMBL/GenBank/DDBJ whole genome shotgun (WGS) entry which is preliminary data.</text>
</comment>
<dbReference type="EMBL" id="CAUYUJ010021027">
    <property type="protein sequence ID" value="CAK0902153.1"/>
    <property type="molecule type" value="Genomic_DNA"/>
</dbReference>
<gene>
    <name evidence="1" type="ORF">PCOR1329_LOCUS78848</name>
</gene>
<dbReference type="Proteomes" id="UP001189429">
    <property type="component" value="Unassembled WGS sequence"/>
</dbReference>
<evidence type="ECO:0000313" key="2">
    <source>
        <dbReference type="Proteomes" id="UP001189429"/>
    </source>
</evidence>
<sequence>MQAVTKSRQGAPSRTSLNDMLENAGPCNQCEYVGLLSHGLELTASDLNQQLLTLLNMVKCITKNGLRVTFPGEAAAFRLQADKTMAAVFSEMKGKSIGPETFWEKYRDECSWILPVEAVDGLMAGKGSWDNHSEDIDAVTGTSELGMRMFQGAARSNVFNRVKKACNSRIAELLDGREVTKATVQECKAKIMADVQAMSIPDLPNRVIVLSYLGDDAKVKVDSALGEVKIRLNTCIKMRAHARQGKETGKSAARILTPLFCELELADKVGPNYKGVAADLLKPFNSARKSANGSVTADRHADGDAVVTQLDDQEDVLSLIDDTIIVEIAWFRLMAGAGVQGKLKKDILRILPDRAGVHQPRAIADQVAQLTVQCRYRFGSTDAKSIVNIVGEWLNAISNRRAPSLAAAKEGEWLWTVRERLGYLCHCEEEGASGSDSAVLTGPEAMAKKFECVKARIDAGERLSIDGLRDFHVFSWLMSDCQKMPHSKWRNDIYKRAGGKGATSVVGGGASSAAAAKMKAASSSSAAPAAGGAKNILEAEAANLFKKKKVA</sequence>
<evidence type="ECO:0000313" key="1">
    <source>
        <dbReference type="EMBL" id="CAK0902153.1"/>
    </source>
</evidence>
<reference evidence="1" key="1">
    <citation type="submission" date="2023-10" db="EMBL/GenBank/DDBJ databases">
        <authorList>
            <person name="Chen Y."/>
            <person name="Shah S."/>
            <person name="Dougan E. K."/>
            <person name="Thang M."/>
            <person name="Chan C."/>
        </authorList>
    </citation>
    <scope>NUCLEOTIDE SEQUENCE [LARGE SCALE GENOMIC DNA]</scope>
</reference>